<keyword evidence="5" id="KW-0408">Iron</keyword>
<proteinExistence type="inferred from homology"/>
<reference evidence="11 12" key="1">
    <citation type="submission" date="2007-10" db="EMBL/GenBank/DDBJ databases">
        <authorList>
            <person name="Wagner-Dobler I."/>
            <person name="Ferriera S."/>
            <person name="Johnson J."/>
            <person name="Kravitz S."/>
            <person name="Beeson K."/>
            <person name="Sutton G."/>
            <person name="Rogers Y.-H."/>
            <person name="Friedman R."/>
            <person name="Frazier M."/>
            <person name="Venter J.C."/>
        </authorList>
    </citation>
    <scope>NUCLEOTIDE SEQUENCE [LARGE SCALE GENOMIC DNA]</scope>
    <source>
        <strain evidence="11 12">DFL-43</strain>
    </source>
</reference>
<gene>
    <name evidence="11" type="ORF">HPDFL43_11926</name>
</gene>
<dbReference type="Pfam" id="PF03167">
    <property type="entry name" value="UDG"/>
    <property type="match status" value="1"/>
</dbReference>
<dbReference type="EMBL" id="ABIA03000004">
    <property type="protein sequence ID" value="EDQ32507.2"/>
    <property type="molecule type" value="Genomic_DNA"/>
</dbReference>
<evidence type="ECO:0000256" key="7">
    <source>
        <dbReference type="ARBA" id="ARBA00023204"/>
    </source>
</evidence>
<dbReference type="SMART" id="SM00987">
    <property type="entry name" value="UreE_C"/>
    <property type="match status" value="1"/>
</dbReference>
<dbReference type="GO" id="GO:0006284">
    <property type="term" value="P:base-excision repair"/>
    <property type="evidence" value="ECO:0007669"/>
    <property type="project" value="InterPro"/>
</dbReference>
<dbReference type="InterPro" id="IPR036895">
    <property type="entry name" value="Uracil-DNA_glycosylase-like_sf"/>
</dbReference>
<dbReference type="SMART" id="SM00986">
    <property type="entry name" value="UDG"/>
    <property type="match status" value="1"/>
</dbReference>
<protein>
    <recommendedName>
        <fullName evidence="9">Type-5 uracil-DNA glycosylase</fullName>
    </recommendedName>
</protein>
<evidence type="ECO:0000256" key="3">
    <source>
        <dbReference type="ARBA" id="ARBA00022763"/>
    </source>
</evidence>
<dbReference type="SUPFAM" id="SSF52141">
    <property type="entry name" value="Uracil-DNA glycosylase-like"/>
    <property type="match status" value="1"/>
</dbReference>
<dbReference type="PANTHER" id="PTHR33693">
    <property type="entry name" value="TYPE-5 URACIL-DNA GLYCOSYLASE"/>
    <property type="match status" value="1"/>
</dbReference>
<dbReference type="Gene3D" id="3.40.470.10">
    <property type="entry name" value="Uracil-DNA glycosylase-like domain"/>
    <property type="match status" value="1"/>
</dbReference>
<comment type="similarity">
    <text evidence="8">Belongs to the uracil-DNA glycosylase (UDG) superfamily. Type 5 (UDGb) family.</text>
</comment>
<evidence type="ECO:0000313" key="11">
    <source>
        <dbReference type="EMBL" id="EDQ32507.2"/>
    </source>
</evidence>
<keyword evidence="3" id="KW-0227">DNA damage</keyword>
<keyword evidence="6" id="KW-0411">Iron-sulfur</keyword>
<dbReference type="GO" id="GO:0004844">
    <property type="term" value="F:uracil DNA N-glycosylase activity"/>
    <property type="evidence" value="ECO:0007669"/>
    <property type="project" value="InterPro"/>
</dbReference>
<dbReference type="HOGENOM" id="CLU_083279_0_0_5"/>
<evidence type="ECO:0000256" key="8">
    <source>
        <dbReference type="ARBA" id="ARBA00023779"/>
    </source>
</evidence>
<dbReference type="eggNOG" id="COG1573">
    <property type="taxonomic scope" value="Bacteria"/>
</dbReference>
<dbReference type="GO" id="GO:0051539">
    <property type="term" value="F:4 iron, 4 sulfur cluster binding"/>
    <property type="evidence" value="ECO:0007669"/>
    <property type="project" value="UniProtKB-KW"/>
</dbReference>
<evidence type="ECO:0000256" key="4">
    <source>
        <dbReference type="ARBA" id="ARBA00022801"/>
    </source>
</evidence>
<evidence type="ECO:0000313" key="12">
    <source>
        <dbReference type="Proteomes" id="UP000004291"/>
    </source>
</evidence>
<accession>A9DBF4</accession>
<keyword evidence="12" id="KW-1185">Reference proteome</keyword>
<dbReference type="CDD" id="cd10031">
    <property type="entry name" value="UDG-F5_TTUDGB_like"/>
    <property type="match status" value="1"/>
</dbReference>
<evidence type="ECO:0000256" key="5">
    <source>
        <dbReference type="ARBA" id="ARBA00023004"/>
    </source>
</evidence>
<dbReference type="GO" id="GO:0033958">
    <property type="term" value="F:DNA-deoxyinosine glycosylase activity"/>
    <property type="evidence" value="ECO:0007669"/>
    <property type="project" value="InterPro"/>
</dbReference>
<evidence type="ECO:0000256" key="2">
    <source>
        <dbReference type="ARBA" id="ARBA00022723"/>
    </source>
</evidence>
<dbReference type="STRING" id="411684.HPDFL43_11926"/>
<evidence type="ECO:0000256" key="9">
    <source>
        <dbReference type="ARBA" id="ARBA00023887"/>
    </source>
</evidence>
<dbReference type="InterPro" id="IPR051536">
    <property type="entry name" value="UDG_Type-4/5"/>
</dbReference>
<organism evidence="11 12">
    <name type="scientific">Hoeflea phototrophica (strain DSM 17068 / NCIMB 14078 / DFL-43)</name>
    <dbReference type="NCBI Taxonomy" id="411684"/>
    <lineage>
        <taxon>Bacteria</taxon>
        <taxon>Pseudomonadati</taxon>
        <taxon>Pseudomonadota</taxon>
        <taxon>Alphaproteobacteria</taxon>
        <taxon>Hyphomicrobiales</taxon>
        <taxon>Rhizobiaceae</taxon>
        <taxon>Hoeflea</taxon>
    </lineage>
</organism>
<dbReference type="RefSeq" id="WP_040449260.1">
    <property type="nucleotide sequence ID" value="NZ_CM002917.1"/>
</dbReference>
<keyword evidence="7" id="KW-0234">DNA repair</keyword>
<name>A9DBF4_HOEPD</name>
<dbReference type="PANTHER" id="PTHR33693:SF3">
    <property type="entry name" value="TYPE-5 URACIL-DNA GLYCOSYLASE"/>
    <property type="match status" value="1"/>
</dbReference>
<dbReference type="InterPro" id="IPR044147">
    <property type="entry name" value="UdgB-like"/>
</dbReference>
<keyword evidence="1" id="KW-0004">4Fe-4S</keyword>
<sequence>MTEPDYDCGLCPRLRGFILENRKLHPEWHNGPVPTWIPPEGAGSVELLVVGLAPGLRGANLTGRPFTGDFAGDLLYETLGAHGFASGTFEARRDDSLRLRRTAITNAVRCVPPQNKPVGAEINTCRKFLNGTITGMHNLRAIVTLGKISHDSTVRGLGGKLSAHSFGHQRETEIDGVRIFSSYHCSRYNTNTGRLTPEMFNAVFTDVARFLAT</sequence>
<dbReference type="GO" id="GO:0046872">
    <property type="term" value="F:metal ion binding"/>
    <property type="evidence" value="ECO:0007669"/>
    <property type="project" value="UniProtKB-KW"/>
</dbReference>
<keyword evidence="2" id="KW-0479">Metal-binding</keyword>
<dbReference type="OrthoDB" id="9787663at2"/>
<comment type="caution">
    <text evidence="11">The sequence shown here is derived from an EMBL/GenBank/DDBJ whole genome shotgun (WGS) entry which is preliminary data.</text>
</comment>
<evidence type="ECO:0000259" key="10">
    <source>
        <dbReference type="SMART" id="SM00986"/>
    </source>
</evidence>
<evidence type="ECO:0000256" key="6">
    <source>
        <dbReference type="ARBA" id="ARBA00023014"/>
    </source>
</evidence>
<dbReference type="AlphaFoldDB" id="A9DBF4"/>
<dbReference type="Proteomes" id="UP000004291">
    <property type="component" value="Chromosome"/>
</dbReference>
<evidence type="ECO:0000256" key="1">
    <source>
        <dbReference type="ARBA" id="ARBA00022485"/>
    </source>
</evidence>
<dbReference type="InterPro" id="IPR005122">
    <property type="entry name" value="Uracil-DNA_glycosylase-like"/>
</dbReference>
<keyword evidence="4" id="KW-0378">Hydrolase</keyword>
<feature type="domain" description="Uracil-DNA glycosylase-like" evidence="10">
    <location>
        <begin position="38"/>
        <end position="204"/>
    </location>
</feature>
<reference evidence="11 12" key="2">
    <citation type="submission" date="2012-06" db="EMBL/GenBank/DDBJ databases">
        <authorList>
            <person name="Fiebig A."/>
        </authorList>
    </citation>
    <scope>NUCLEOTIDE SEQUENCE [LARGE SCALE GENOMIC DNA]</scope>
    <source>
        <strain evidence="11 12">DFL-43</strain>
    </source>
</reference>